<comment type="function">
    <text evidence="5">This protein is involved in the repair of mismatches in DNA. It is required for dam-dependent methyl-directed DNA mismatch repair. May act as a 'molecular matchmaker', a protein that promotes the formation of a stable complex between two or more DNA-binding proteins in an ATP-dependent manner without itself being part of a final effector complex.</text>
</comment>
<dbReference type="InterPro" id="IPR020667">
    <property type="entry name" value="DNA_mismatch_repair_MutL"/>
</dbReference>
<comment type="similarity">
    <text evidence="1 5">Belongs to the DNA mismatch repair MutL/HexB family.</text>
</comment>
<dbReference type="SMART" id="SM01340">
    <property type="entry name" value="DNA_mis_repair"/>
    <property type="match status" value="1"/>
</dbReference>
<evidence type="ECO:0000256" key="3">
    <source>
        <dbReference type="ARBA" id="ARBA00022763"/>
    </source>
</evidence>
<dbReference type="Proteomes" id="UP000642829">
    <property type="component" value="Unassembled WGS sequence"/>
</dbReference>
<dbReference type="SMART" id="SM00853">
    <property type="entry name" value="MutL_C"/>
    <property type="match status" value="1"/>
</dbReference>
<keyword evidence="4 5" id="KW-0234">DNA repair</keyword>
<dbReference type="RefSeq" id="WP_189512748.1">
    <property type="nucleotide sequence ID" value="NZ_BMXG01000005.1"/>
</dbReference>
<evidence type="ECO:0000256" key="2">
    <source>
        <dbReference type="ARBA" id="ARBA00021975"/>
    </source>
</evidence>
<dbReference type="PANTHER" id="PTHR10073:SF12">
    <property type="entry name" value="DNA MISMATCH REPAIR PROTEIN MLH1"/>
    <property type="match status" value="1"/>
</dbReference>
<evidence type="ECO:0000313" key="9">
    <source>
        <dbReference type="EMBL" id="GHB96935.1"/>
    </source>
</evidence>
<reference evidence="9" key="2">
    <citation type="submission" date="2020-09" db="EMBL/GenBank/DDBJ databases">
        <authorList>
            <person name="Sun Q."/>
            <person name="Kim S."/>
        </authorList>
    </citation>
    <scope>NUCLEOTIDE SEQUENCE</scope>
    <source>
        <strain evidence="9">KCTC 12870</strain>
    </source>
</reference>
<dbReference type="InterPro" id="IPR042120">
    <property type="entry name" value="MutL_C_dimsub"/>
</dbReference>
<dbReference type="Gene3D" id="3.30.230.10">
    <property type="match status" value="1"/>
</dbReference>
<organism evidence="9 10">
    <name type="scientific">Cerasicoccus arenae</name>
    <dbReference type="NCBI Taxonomy" id="424488"/>
    <lineage>
        <taxon>Bacteria</taxon>
        <taxon>Pseudomonadati</taxon>
        <taxon>Verrucomicrobiota</taxon>
        <taxon>Opitutia</taxon>
        <taxon>Puniceicoccales</taxon>
        <taxon>Cerasicoccaceae</taxon>
        <taxon>Cerasicoccus</taxon>
    </lineage>
</organism>
<dbReference type="PANTHER" id="PTHR10073">
    <property type="entry name" value="DNA MISMATCH REPAIR PROTEIN MLH, PMS, MUTL"/>
    <property type="match status" value="1"/>
</dbReference>
<comment type="caution">
    <text evidence="9">The sequence shown here is derived from an EMBL/GenBank/DDBJ whole genome shotgun (WGS) entry which is preliminary data.</text>
</comment>
<dbReference type="Gene3D" id="3.30.1370.100">
    <property type="entry name" value="MutL, C-terminal domain, regulatory subdomain"/>
    <property type="match status" value="1"/>
</dbReference>
<protein>
    <recommendedName>
        <fullName evidence="2 5">DNA mismatch repair protein MutL</fullName>
    </recommendedName>
</protein>
<dbReference type="GO" id="GO:0032300">
    <property type="term" value="C:mismatch repair complex"/>
    <property type="evidence" value="ECO:0007669"/>
    <property type="project" value="InterPro"/>
</dbReference>
<dbReference type="GO" id="GO:0005524">
    <property type="term" value="F:ATP binding"/>
    <property type="evidence" value="ECO:0007669"/>
    <property type="project" value="InterPro"/>
</dbReference>
<accession>A0A8J3DGQ4</accession>
<dbReference type="GO" id="GO:0016887">
    <property type="term" value="F:ATP hydrolysis activity"/>
    <property type="evidence" value="ECO:0007669"/>
    <property type="project" value="InterPro"/>
</dbReference>
<dbReference type="SUPFAM" id="SSF55874">
    <property type="entry name" value="ATPase domain of HSP90 chaperone/DNA topoisomerase II/histidine kinase"/>
    <property type="match status" value="1"/>
</dbReference>
<dbReference type="Gene3D" id="3.30.565.10">
    <property type="entry name" value="Histidine kinase-like ATPase, C-terminal domain"/>
    <property type="match status" value="1"/>
</dbReference>
<keyword evidence="3 5" id="KW-0227">DNA damage</keyword>
<feature type="region of interest" description="Disordered" evidence="6">
    <location>
        <begin position="372"/>
        <end position="465"/>
    </location>
</feature>
<dbReference type="InterPro" id="IPR014721">
    <property type="entry name" value="Ribsml_uS5_D2-typ_fold_subgr"/>
</dbReference>
<evidence type="ECO:0000256" key="1">
    <source>
        <dbReference type="ARBA" id="ARBA00006082"/>
    </source>
</evidence>
<dbReference type="FunFam" id="3.30.565.10:FF:000003">
    <property type="entry name" value="DNA mismatch repair endonuclease MutL"/>
    <property type="match status" value="1"/>
</dbReference>
<dbReference type="SUPFAM" id="SSF54211">
    <property type="entry name" value="Ribosomal protein S5 domain 2-like"/>
    <property type="match status" value="1"/>
</dbReference>
<dbReference type="InterPro" id="IPR014790">
    <property type="entry name" value="MutL_C"/>
</dbReference>
<dbReference type="InterPro" id="IPR042121">
    <property type="entry name" value="MutL_C_regsub"/>
</dbReference>
<dbReference type="Pfam" id="PF13589">
    <property type="entry name" value="HATPase_c_3"/>
    <property type="match status" value="1"/>
</dbReference>
<dbReference type="InterPro" id="IPR038973">
    <property type="entry name" value="MutL/Mlh/Pms-like"/>
</dbReference>
<evidence type="ECO:0000256" key="6">
    <source>
        <dbReference type="SAM" id="MobiDB-lite"/>
    </source>
</evidence>
<dbReference type="PROSITE" id="PS00058">
    <property type="entry name" value="DNA_MISMATCH_REPAIR_1"/>
    <property type="match status" value="1"/>
</dbReference>
<dbReference type="InterPro" id="IPR002099">
    <property type="entry name" value="MutL/Mlh/PMS"/>
</dbReference>
<feature type="domain" description="MutL C-terminal dimerisation" evidence="7">
    <location>
        <begin position="475"/>
        <end position="618"/>
    </location>
</feature>
<dbReference type="AlphaFoldDB" id="A0A8J3DGQ4"/>
<dbReference type="HAMAP" id="MF_00149">
    <property type="entry name" value="DNA_mis_repair"/>
    <property type="match status" value="1"/>
</dbReference>
<dbReference type="InterPro" id="IPR020568">
    <property type="entry name" value="Ribosomal_Su5_D2-typ_SF"/>
</dbReference>
<evidence type="ECO:0000313" key="10">
    <source>
        <dbReference type="Proteomes" id="UP000642829"/>
    </source>
</evidence>
<dbReference type="GO" id="GO:0006298">
    <property type="term" value="P:mismatch repair"/>
    <property type="evidence" value="ECO:0007669"/>
    <property type="project" value="UniProtKB-UniRule"/>
</dbReference>
<dbReference type="SUPFAM" id="SSF118116">
    <property type="entry name" value="DNA mismatch repair protein MutL"/>
    <property type="match status" value="1"/>
</dbReference>
<feature type="compositionally biased region" description="Basic and acidic residues" evidence="6">
    <location>
        <begin position="372"/>
        <end position="382"/>
    </location>
</feature>
<gene>
    <name evidence="5 9" type="primary">mutL</name>
    <name evidence="9" type="ORF">GCM10007047_11130</name>
</gene>
<evidence type="ECO:0000259" key="7">
    <source>
        <dbReference type="SMART" id="SM00853"/>
    </source>
</evidence>
<evidence type="ECO:0000259" key="8">
    <source>
        <dbReference type="SMART" id="SM01340"/>
    </source>
</evidence>
<evidence type="ECO:0000256" key="5">
    <source>
        <dbReference type="HAMAP-Rule" id="MF_00149"/>
    </source>
</evidence>
<dbReference type="InterPro" id="IPR013507">
    <property type="entry name" value="DNA_mismatch_S5_2-like"/>
</dbReference>
<evidence type="ECO:0000256" key="4">
    <source>
        <dbReference type="ARBA" id="ARBA00023204"/>
    </source>
</evidence>
<dbReference type="EMBL" id="BMXG01000005">
    <property type="protein sequence ID" value="GHB96935.1"/>
    <property type="molecule type" value="Genomic_DNA"/>
</dbReference>
<keyword evidence="10" id="KW-1185">Reference proteome</keyword>
<dbReference type="GO" id="GO:0030983">
    <property type="term" value="F:mismatched DNA binding"/>
    <property type="evidence" value="ECO:0007669"/>
    <property type="project" value="InterPro"/>
</dbReference>
<dbReference type="Pfam" id="PF01119">
    <property type="entry name" value="DNA_mis_repair"/>
    <property type="match status" value="1"/>
</dbReference>
<sequence length="661" mass="74032">MIVALADSIDSLAAPPRIRVLPDRVINQIAAGEVIERPAAVVKELVENSLDAGATRVEVEFRNGGKSYIRIEDNGSGMSPDDALIALERHATSKLREADDLLKITSLGFRGEALPSIASVSRFTLKTRRPDWEHGTEIFINGGKFIHQRECGMPAGTRIEVAHLFNSVPARRKFLKTDNTEAAHIVHLMRLLAVARPRTAFTLIEDGRTVFQSPECPTMTDRVAEIWGRQVAGELVELPVATGENGLRLTGLIGKPGVGRTTRKEMIALVNGRAVDSRTLNYALIEGYHTFIPKGRYPLAFLFLEIDPAAVDVNIHPAKREIRFRDEGAVRRFVLTHVQERLRELTGFSLNTKAVPETLVDEAARQADAQLRAREAIPEPREIPTPAYPITKPKPASEDFRAKYIPKPTPTTRPWTPSKAAPAQNSVSESKESLPSDEDDSAPQNNAPDAVPLPSEDFPEPASLPPEPRRFRWRFLGRLKVDYALFETEAGLTMLRLRAAHERIWFERIAAYFASQSIARQQLLFPLPLEFEPRATAALQDHLEWIDAHGFSLEEFGRNFYRLQAHPDWLPEAKAEAFLRDLVDRLREGEIDPRRTELAHEQLARLAATRAVRYDDDLPEAAITKLAEQLLECRQPLACPRGRPTIVELSSGELRKRFGLT</sequence>
<dbReference type="Pfam" id="PF08676">
    <property type="entry name" value="MutL_C"/>
    <property type="match status" value="1"/>
</dbReference>
<dbReference type="InterPro" id="IPR014762">
    <property type="entry name" value="DNA_mismatch_repair_CS"/>
</dbReference>
<proteinExistence type="inferred from homology"/>
<dbReference type="InterPro" id="IPR036890">
    <property type="entry name" value="HATPase_C_sf"/>
</dbReference>
<dbReference type="Gene3D" id="3.30.1540.20">
    <property type="entry name" value="MutL, C-terminal domain, dimerisation subdomain"/>
    <property type="match status" value="1"/>
</dbReference>
<dbReference type="GO" id="GO:0140664">
    <property type="term" value="F:ATP-dependent DNA damage sensor activity"/>
    <property type="evidence" value="ECO:0007669"/>
    <property type="project" value="InterPro"/>
</dbReference>
<reference evidence="9" key="1">
    <citation type="journal article" date="2014" name="Int. J. Syst. Evol. Microbiol.">
        <title>Complete genome sequence of Corynebacterium casei LMG S-19264T (=DSM 44701T), isolated from a smear-ripened cheese.</title>
        <authorList>
            <consortium name="US DOE Joint Genome Institute (JGI-PGF)"/>
            <person name="Walter F."/>
            <person name="Albersmeier A."/>
            <person name="Kalinowski J."/>
            <person name="Ruckert C."/>
        </authorList>
    </citation>
    <scope>NUCLEOTIDE SEQUENCE</scope>
    <source>
        <strain evidence="9">KCTC 12870</strain>
    </source>
</reference>
<dbReference type="NCBIfam" id="TIGR00585">
    <property type="entry name" value="mutl"/>
    <property type="match status" value="1"/>
</dbReference>
<feature type="domain" description="DNA mismatch repair protein S5" evidence="8">
    <location>
        <begin position="223"/>
        <end position="343"/>
    </location>
</feature>
<dbReference type="CDD" id="cd16926">
    <property type="entry name" value="HATPase_MutL-MLH-PMS-like"/>
    <property type="match status" value="1"/>
</dbReference>
<dbReference type="CDD" id="cd00782">
    <property type="entry name" value="MutL_Trans"/>
    <property type="match status" value="1"/>
</dbReference>
<name>A0A8J3DGQ4_9BACT</name>
<dbReference type="InterPro" id="IPR037198">
    <property type="entry name" value="MutL_C_sf"/>
</dbReference>